<dbReference type="SUPFAM" id="SSF53335">
    <property type="entry name" value="S-adenosyl-L-methionine-dependent methyltransferases"/>
    <property type="match status" value="1"/>
</dbReference>
<dbReference type="InterPro" id="IPR008884">
    <property type="entry name" value="TylF_MeTrfase"/>
</dbReference>
<dbReference type="AlphaFoldDB" id="A0A0F9KSX8"/>
<organism evidence="1">
    <name type="scientific">marine sediment metagenome</name>
    <dbReference type="NCBI Taxonomy" id="412755"/>
    <lineage>
        <taxon>unclassified sequences</taxon>
        <taxon>metagenomes</taxon>
        <taxon>ecological metagenomes</taxon>
    </lineage>
</organism>
<proteinExistence type="predicted"/>
<name>A0A0F9KSX8_9ZZZZ</name>
<dbReference type="InterPro" id="IPR029063">
    <property type="entry name" value="SAM-dependent_MTases_sf"/>
</dbReference>
<reference evidence="1" key="1">
    <citation type="journal article" date="2015" name="Nature">
        <title>Complex archaea that bridge the gap between prokaryotes and eukaryotes.</title>
        <authorList>
            <person name="Spang A."/>
            <person name="Saw J.H."/>
            <person name="Jorgensen S.L."/>
            <person name="Zaremba-Niedzwiedzka K."/>
            <person name="Martijn J."/>
            <person name="Lind A.E."/>
            <person name="van Eijk R."/>
            <person name="Schleper C."/>
            <person name="Guy L."/>
            <person name="Ettema T.J."/>
        </authorList>
    </citation>
    <scope>NUCLEOTIDE SEQUENCE</scope>
</reference>
<evidence type="ECO:0008006" key="2">
    <source>
        <dbReference type="Google" id="ProtNLM"/>
    </source>
</evidence>
<dbReference type="EMBL" id="LAZR01012756">
    <property type="protein sequence ID" value="KKM25238.1"/>
    <property type="molecule type" value="Genomic_DNA"/>
</dbReference>
<gene>
    <name evidence="1" type="ORF">LCGC14_1597030</name>
</gene>
<comment type="caution">
    <text evidence="1">The sequence shown here is derived from an EMBL/GenBank/DDBJ whole genome shotgun (WGS) entry which is preliminary data.</text>
</comment>
<dbReference type="Pfam" id="PF05711">
    <property type="entry name" value="TylF"/>
    <property type="match status" value="1"/>
</dbReference>
<sequence>MTSLKKQWLKKLPKTTYSQLYCPDELEDVEDFTNGIIGGWRSTNELYKIGAKVAPTSTWAEFGVGCGNSSKKLGKLLSDIGRLYLFDSWEGIPESWVLSPSTTSRKGSWSFSKLHTNDDRVEFVDGWYKDTLPHDFPEQLGLINIDCDIYSSTRDVLFGCDRWIGEGTVIVFDELLGYRNYAEHEYKALQEWLSYTGKTIEWLGKERFAAIGIIHDP</sequence>
<accession>A0A0F9KSX8</accession>
<dbReference type="Gene3D" id="3.40.50.150">
    <property type="entry name" value="Vaccinia Virus protein VP39"/>
    <property type="match status" value="1"/>
</dbReference>
<dbReference type="PANTHER" id="PTHR40036">
    <property type="entry name" value="MACROCIN O-METHYLTRANSFERASE"/>
    <property type="match status" value="1"/>
</dbReference>
<dbReference type="PANTHER" id="PTHR40036:SF1">
    <property type="entry name" value="MACROCIN O-METHYLTRANSFERASE"/>
    <property type="match status" value="1"/>
</dbReference>
<protein>
    <recommendedName>
        <fullName evidence="2">Methyltransferase FkbM domain-containing protein</fullName>
    </recommendedName>
</protein>
<evidence type="ECO:0000313" key="1">
    <source>
        <dbReference type="EMBL" id="KKM25238.1"/>
    </source>
</evidence>